<proteinExistence type="predicted"/>
<dbReference type="EMBL" id="CP016359">
    <property type="protein sequence ID" value="APU67434.1"/>
    <property type="molecule type" value="Genomic_DNA"/>
</dbReference>
<name>A0A1L7I2K5_9FLAO</name>
<evidence type="ECO:0000313" key="2">
    <source>
        <dbReference type="Proteomes" id="UP000186230"/>
    </source>
</evidence>
<dbReference type="SMART" id="SM01234">
    <property type="entry name" value="Haemolytic"/>
    <property type="match status" value="1"/>
</dbReference>
<dbReference type="Proteomes" id="UP000186230">
    <property type="component" value="Chromosome"/>
</dbReference>
<dbReference type="KEGG" id="gfl:GRFL_0710"/>
<protein>
    <submittedName>
        <fullName evidence="1">Protein YidD</fullName>
    </submittedName>
</protein>
<reference evidence="1 2" key="1">
    <citation type="submission" date="2016-07" db="EMBL/GenBank/DDBJ databases">
        <title>Multi-omics approach to identify versatile polysaccharide utilization systems of a marine flavobacterium Gramella flava.</title>
        <authorList>
            <person name="Tang K."/>
        </authorList>
    </citation>
    <scope>NUCLEOTIDE SEQUENCE [LARGE SCALE GENOMIC DNA]</scope>
    <source>
        <strain evidence="1 2">JLT2011</strain>
    </source>
</reference>
<dbReference type="STRING" id="1229726.GRFL_0710"/>
<gene>
    <name evidence="1" type="ORF">GRFL_0710</name>
</gene>
<organism evidence="1 2">
    <name type="scientific">Christiangramia flava JLT2011</name>
    <dbReference type="NCBI Taxonomy" id="1229726"/>
    <lineage>
        <taxon>Bacteria</taxon>
        <taxon>Pseudomonadati</taxon>
        <taxon>Bacteroidota</taxon>
        <taxon>Flavobacteriia</taxon>
        <taxon>Flavobacteriales</taxon>
        <taxon>Flavobacteriaceae</taxon>
        <taxon>Christiangramia</taxon>
    </lineage>
</organism>
<sequence>MLEAIQKHGPFHGFWMGLKRISRCHPWGGSGYDPVPGKTPDKKT</sequence>
<dbReference type="InterPro" id="IPR002696">
    <property type="entry name" value="Membr_insert_effic_factor_YidD"/>
</dbReference>
<keyword evidence="2" id="KW-1185">Reference proteome</keyword>
<accession>A0A1L7I2K5</accession>
<evidence type="ECO:0000313" key="1">
    <source>
        <dbReference type="EMBL" id="APU67434.1"/>
    </source>
</evidence>
<dbReference type="AlphaFoldDB" id="A0A1L7I2K5"/>
<dbReference type="Pfam" id="PF01809">
    <property type="entry name" value="YidD"/>
    <property type="match status" value="1"/>
</dbReference>